<proteinExistence type="predicted"/>
<dbReference type="Proteomes" id="UP000283644">
    <property type="component" value="Unassembled WGS sequence"/>
</dbReference>
<dbReference type="Pfam" id="PF09990">
    <property type="entry name" value="DUF2231"/>
    <property type="match status" value="1"/>
</dbReference>
<protein>
    <recommendedName>
        <fullName evidence="2">DUF2231 domain-containing protein</fullName>
    </recommendedName>
</protein>
<keyword evidence="1" id="KW-0812">Transmembrane</keyword>
<keyword evidence="1" id="KW-1133">Transmembrane helix</keyword>
<dbReference type="AlphaFoldDB" id="A0A417Y2B7"/>
<evidence type="ECO:0000313" key="3">
    <source>
        <dbReference type="EMBL" id="RHW26802.1"/>
    </source>
</evidence>
<feature type="transmembrane region" description="Helical" evidence="1">
    <location>
        <begin position="118"/>
        <end position="139"/>
    </location>
</feature>
<dbReference type="InterPro" id="IPR019251">
    <property type="entry name" value="DUF2231_TM"/>
</dbReference>
<feature type="transmembrane region" description="Helical" evidence="1">
    <location>
        <begin position="40"/>
        <end position="59"/>
    </location>
</feature>
<dbReference type="EMBL" id="QXGH01000015">
    <property type="protein sequence ID" value="RHW26802.1"/>
    <property type="molecule type" value="Genomic_DNA"/>
</dbReference>
<evidence type="ECO:0000259" key="2">
    <source>
        <dbReference type="Pfam" id="PF09990"/>
    </source>
</evidence>
<feature type="domain" description="DUF2231" evidence="2">
    <location>
        <begin position="5"/>
        <end position="147"/>
    </location>
</feature>
<keyword evidence="4" id="KW-1185">Reference proteome</keyword>
<organism evidence="3 4">
    <name type="scientific">Nocardioides immobilis</name>
    <dbReference type="NCBI Taxonomy" id="2049295"/>
    <lineage>
        <taxon>Bacteria</taxon>
        <taxon>Bacillati</taxon>
        <taxon>Actinomycetota</taxon>
        <taxon>Actinomycetes</taxon>
        <taxon>Propionibacteriales</taxon>
        <taxon>Nocardioidaceae</taxon>
        <taxon>Nocardioides</taxon>
    </lineage>
</organism>
<sequence length="149" mass="15563">MEINGLPLHVLVVHAAVVLTPIAALAAIGYAVVPRWRDWLRWPVVVAVVVAVGTVWVAFLSGDDFRGDARFATASGEFADKLDKHEDLGGILRWVASGFGLVTLAAVALHTRTGVTRILLSVAVAALGLATVVLTIMTGDAGAQAVWGS</sequence>
<reference evidence="3 4" key="1">
    <citation type="submission" date="2018-09" db="EMBL/GenBank/DDBJ databases">
        <title>Genome sequencing of Nocardioides immobilis CCTCC AB 2017083 for comparison to Nocardioides silvaticus.</title>
        <authorList>
            <person name="Li C."/>
            <person name="Wang G."/>
        </authorList>
    </citation>
    <scope>NUCLEOTIDE SEQUENCE [LARGE SCALE GENOMIC DNA]</scope>
    <source>
        <strain evidence="3 4">CCTCC AB 2017083</strain>
    </source>
</reference>
<keyword evidence="1" id="KW-0472">Membrane</keyword>
<dbReference type="OrthoDB" id="3830771at2"/>
<comment type="caution">
    <text evidence="3">The sequence shown here is derived from an EMBL/GenBank/DDBJ whole genome shotgun (WGS) entry which is preliminary data.</text>
</comment>
<evidence type="ECO:0000313" key="4">
    <source>
        <dbReference type="Proteomes" id="UP000283644"/>
    </source>
</evidence>
<feature type="transmembrane region" description="Helical" evidence="1">
    <location>
        <begin position="91"/>
        <end position="111"/>
    </location>
</feature>
<gene>
    <name evidence="3" type="ORF">D0Z08_11385</name>
</gene>
<name>A0A417Y2B7_9ACTN</name>
<dbReference type="RefSeq" id="WP_118925368.1">
    <property type="nucleotide sequence ID" value="NZ_QXGH01000015.1"/>
</dbReference>
<accession>A0A417Y2B7</accession>
<evidence type="ECO:0000256" key="1">
    <source>
        <dbReference type="SAM" id="Phobius"/>
    </source>
</evidence>
<feature type="transmembrane region" description="Helical" evidence="1">
    <location>
        <begin position="12"/>
        <end position="33"/>
    </location>
</feature>